<dbReference type="AlphaFoldDB" id="A0AAW8NIA3"/>
<comment type="caution">
    <text evidence="1">The sequence shown here is derived from an EMBL/GenBank/DDBJ whole genome shotgun (WGS) entry which is preliminary data.</text>
</comment>
<dbReference type="Proteomes" id="UP001262032">
    <property type="component" value="Unassembled WGS sequence"/>
</dbReference>
<sequence length="100" mass="10825">MKRTDDRVDAMVIGVRLQPTIHPASCEADTADAIHANPSLHRDPFAAAALMNAGLLNFYEEQACGQPFTTLASGSNIKCANAYPQAHGLEGSKWQDLMLR</sequence>
<protein>
    <submittedName>
        <fullName evidence="1">Uncharacterized protein</fullName>
    </submittedName>
</protein>
<gene>
    <name evidence="1" type="ORF">J2X12_003702</name>
</gene>
<dbReference type="RefSeq" id="WP_310258251.1">
    <property type="nucleotide sequence ID" value="NZ_JAVDWN010000017.1"/>
</dbReference>
<name>A0AAW8NIA3_PSEOX</name>
<reference evidence="1" key="1">
    <citation type="submission" date="2023-07" db="EMBL/GenBank/DDBJ databases">
        <title>Sorghum-associated microbial communities from plants grown in Nebraska, USA.</title>
        <authorList>
            <person name="Schachtman D."/>
        </authorList>
    </citation>
    <scope>NUCLEOTIDE SEQUENCE</scope>
    <source>
        <strain evidence="1">BE261</strain>
    </source>
</reference>
<accession>A0AAW8NIA3</accession>
<evidence type="ECO:0000313" key="2">
    <source>
        <dbReference type="Proteomes" id="UP001262032"/>
    </source>
</evidence>
<evidence type="ECO:0000313" key="1">
    <source>
        <dbReference type="EMBL" id="MDR7165648.1"/>
    </source>
</evidence>
<proteinExistence type="predicted"/>
<organism evidence="1 2">
    <name type="scientific">Pseudarthrobacter oxydans</name>
    <name type="common">Arthrobacter oxydans</name>
    <dbReference type="NCBI Taxonomy" id="1671"/>
    <lineage>
        <taxon>Bacteria</taxon>
        <taxon>Bacillati</taxon>
        <taxon>Actinomycetota</taxon>
        <taxon>Actinomycetes</taxon>
        <taxon>Micrococcales</taxon>
        <taxon>Micrococcaceae</taxon>
        <taxon>Pseudarthrobacter</taxon>
    </lineage>
</organism>
<dbReference type="EMBL" id="JAVDWN010000017">
    <property type="protein sequence ID" value="MDR7165648.1"/>
    <property type="molecule type" value="Genomic_DNA"/>
</dbReference>